<dbReference type="EMBL" id="PDWN01000008">
    <property type="protein sequence ID" value="KAF1694461.1"/>
    <property type="molecule type" value="Genomic_DNA"/>
</dbReference>
<dbReference type="Proteomes" id="UP000788419">
    <property type="component" value="Unassembled WGS sequence"/>
</dbReference>
<sequence>MGVARMKPRARTGLIAALVALAACALVAALVAWFLHTHERIEHKQPLPPQGEAAWNPLYALRESLRADKVPAQTRQRLEPALFVSAPGDTVLLDGDPARLRAAEVDALLGWVASGGHLLLRTPLPAGPGVDDDDDAADSAPEVPPLLRRLGVEALLPPACVQLQVRGEESHVEFCDGWRVQLGSGVSPRRAWGDAEPGYAFVRLTHGRGTVDVATDYDIFGNDQLDEPTHQALARQLLAPNYGRGSVHLVYATRIESLWWRLLRDGWMFWSPLALLLAGWLWRRAQRFGPWLPSPVASRRSLREHVRASGALLLRRGQAPLLYDATREAFLARLRRRDPASAALAGEARVQAIAARLQLPHYLVREALTRQGVQDRHVFFARVRTLIQMRNRL</sequence>
<organism evidence="2 3">
    <name type="scientific">Pseudoxanthomonas daejeonensis</name>
    <dbReference type="NCBI Taxonomy" id="266062"/>
    <lineage>
        <taxon>Bacteria</taxon>
        <taxon>Pseudomonadati</taxon>
        <taxon>Pseudomonadota</taxon>
        <taxon>Gammaproteobacteria</taxon>
        <taxon>Lysobacterales</taxon>
        <taxon>Lysobacteraceae</taxon>
        <taxon>Pseudoxanthomonas</taxon>
    </lineage>
</organism>
<dbReference type="PROSITE" id="PS51257">
    <property type="entry name" value="PROKAR_LIPOPROTEIN"/>
    <property type="match status" value="1"/>
</dbReference>
<dbReference type="InterPro" id="IPR025646">
    <property type="entry name" value="DUF4350"/>
</dbReference>
<protein>
    <recommendedName>
        <fullName evidence="1">DUF4350 domain-containing protein</fullName>
    </recommendedName>
</protein>
<evidence type="ECO:0000313" key="3">
    <source>
        <dbReference type="Proteomes" id="UP000788419"/>
    </source>
</evidence>
<dbReference type="Pfam" id="PF14258">
    <property type="entry name" value="DUF4350"/>
    <property type="match status" value="1"/>
</dbReference>
<gene>
    <name evidence="2" type="ORF">CSC65_09815</name>
</gene>
<comment type="caution">
    <text evidence="2">The sequence shown here is derived from an EMBL/GenBank/DDBJ whole genome shotgun (WGS) entry which is preliminary data.</text>
</comment>
<proteinExistence type="predicted"/>
<feature type="domain" description="DUF4350" evidence="1">
    <location>
        <begin position="52"/>
        <end position="238"/>
    </location>
</feature>
<reference evidence="2 3" key="1">
    <citation type="submission" date="2017-10" db="EMBL/GenBank/DDBJ databases">
        <title>Whole genome sequencing of members of genus Pseudoxanthomonas.</title>
        <authorList>
            <person name="Kumar S."/>
            <person name="Bansal K."/>
            <person name="Kaur A."/>
            <person name="Patil P."/>
            <person name="Sharma S."/>
            <person name="Patil P.B."/>
        </authorList>
    </citation>
    <scope>NUCLEOTIDE SEQUENCE [LARGE SCALE GENOMIC DNA]</scope>
    <source>
        <strain evidence="2 3">DSM 17801</strain>
    </source>
</reference>
<evidence type="ECO:0000313" key="2">
    <source>
        <dbReference type="EMBL" id="KAF1694461.1"/>
    </source>
</evidence>
<accession>A0ABQ6Z7C5</accession>
<name>A0ABQ6Z7C5_9GAMM</name>
<evidence type="ECO:0000259" key="1">
    <source>
        <dbReference type="Pfam" id="PF14258"/>
    </source>
</evidence>
<keyword evidence="3" id="KW-1185">Reference proteome</keyword>